<keyword evidence="2" id="KW-1185">Reference proteome</keyword>
<dbReference type="EMBL" id="JBJVNE010000023">
    <property type="protein sequence ID" value="MFM9651799.1"/>
    <property type="molecule type" value="Genomic_DNA"/>
</dbReference>
<reference evidence="1 2" key="1">
    <citation type="submission" date="2024-12" db="EMBL/GenBank/DDBJ databases">
        <title>Forecasting of Potato common scab and diversities of Pathogenic streptomyces spp. in china.</title>
        <authorList>
            <person name="Handique U."/>
            <person name="Wu J."/>
        </authorList>
    </citation>
    <scope>NUCLEOTIDE SEQUENCE [LARGE SCALE GENOMIC DNA]</scope>
    <source>
        <strain evidence="1 2">ZRIMU1585</strain>
    </source>
</reference>
<gene>
    <name evidence="1" type="ORF">ACKI1S_37320</name>
</gene>
<protein>
    <submittedName>
        <fullName evidence="1">Uncharacterized protein</fullName>
    </submittedName>
</protein>
<comment type="caution">
    <text evidence="1">The sequence shown here is derived from an EMBL/GenBank/DDBJ whole genome shotgun (WGS) entry which is preliminary data.</text>
</comment>
<accession>A0ABW9IXL8</accession>
<name>A0ABW9IXL8_STRGJ</name>
<dbReference type="RefSeq" id="WP_409085423.1">
    <property type="nucleotide sequence ID" value="NZ_JBJVMW010000027.1"/>
</dbReference>
<proteinExistence type="predicted"/>
<evidence type="ECO:0000313" key="1">
    <source>
        <dbReference type="EMBL" id="MFM9651799.1"/>
    </source>
</evidence>
<evidence type="ECO:0000313" key="2">
    <source>
        <dbReference type="Proteomes" id="UP001631993"/>
    </source>
</evidence>
<organism evidence="1 2">
    <name type="scientific">Streptomyces galilaeus</name>
    <dbReference type="NCBI Taxonomy" id="33899"/>
    <lineage>
        <taxon>Bacteria</taxon>
        <taxon>Bacillati</taxon>
        <taxon>Actinomycetota</taxon>
        <taxon>Actinomycetes</taxon>
        <taxon>Kitasatosporales</taxon>
        <taxon>Streptomycetaceae</taxon>
        <taxon>Streptomyces</taxon>
    </lineage>
</organism>
<dbReference type="Proteomes" id="UP001631993">
    <property type="component" value="Unassembled WGS sequence"/>
</dbReference>
<sequence>MTEDRNLFLVRDPGTLRAATVAFGVTEDRNTGDITGSDISGSLAVALRGDRGFQRLR</sequence>